<sequence>MTGFDIPLYQPVFGDAEIEAATEVLRSGWLSSGPVTEDFEGKYAAALGVEDAVAVSSGTAALHLAVLALGLGPGDEVVMPSLTFVSTAAVVALTGATPVFAEVHGPHDLGIDPADVARRITPRTRAVVAVHYAGHAADLTALGALCRAHGLALIEDAAHAPATATAQGMLGTVGDIGCYSFFATKNLAMGEGGMVVARDPALRATVRRLRSHALTVSAHRRHHGGPALYDVDGFGLNYRPGEIACAIGRVQLDAFPAAQAHRRAAVREYRERLSGLPGLVVPYADRPVEDGAHHLFPVVLPPGIDREALREQLRASGVQTAVHYPPTHLFTAYRERYDVGPGSLPVTEDIMERQLSLPMHAGMGSPQVRRVAEAVSAAWRPAE</sequence>
<evidence type="ECO:0000313" key="9">
    <source>
        <dbReference type="Proteomes" id="UP000186455"/>
    </source>
</evidence>
<dbReference type="STRING" id="1048205.AB852_16490"/>
<dbReference type="AlphaFoldDB" id="A0A1Q4V8S1"/>
<dbReference type="Gene3D" id="3.40.640.10">
    <property type="entry name" value="Type I PLP-dependent aspartate aminotransferase-like (Major domain)"/>
    <property type="match status" value="1"/>
</dbReference>
<keyword evidence="2" id="KW-0032">Aminotransferase</keyword>
<dbReference type="CDD" id="cd00616">
    <property type="entry name" value="AHBA_syn"/>
    <property type="match status" value="1"/>
</dbReference>
<dbReference type="Proteomes" id="UP000186455">
    <property type="component" value="Unassembled WGS sequence"/>
</dbReference>
<dbReference type="GO" id="GO:0030170">
    <property type="term" value="F:pyridoxal phosphate binding"/>
    <property type="evidence" value="ECO:0007669"/>
    <property type="project" value="TreeGrafter"/>
</dbReference>
<comment type="cofactor">
    <cofactor evidence="1">
        <name>pyridoxal 5'-phosphate</name>
        <dbReference type="ChEBI" id="CHEBI:597326"/>
    </cofactor>
</comment>
<evidence type="ECO:0000256" key="3">
    <source>
        <dbReference type="ARBA" id="ARBA00022679"/>
    </source>
</evidence>
<dbReference type="RefSeq" id="WP_073788907.1">
    <property type="nucleotide sequence ID" value="NZ_LFBV01000003.1"/>
</dbReference>
<dbReference type="InterPro" id="IPR015421">
    <property type="entry name" value="PyrdxlP-dep_Trfase_major"/>
</dbReference>
<feature type="active site" description="Proton acceptor" evidence="6">
    <location>
        <position position="185"/>
    </location>
</feature>
<comment type="similarity">
    <text evidence="5">Belongs to the DegT/DnrJ/EryC1 family. L-glutamine:2-deoxy-scyllo-inosose/scyllo-inosose aminotransferase subfamily.</text>
</comment>
<dbReference type="PANTHER" id="PTHR30244:SF34">
    <property type="entry name" value="DTDP-4-AMINO-4,6-DIDEOXYGALACTOSE TRANSAMINASE"/>
    <property type="match status" value="1"/>
</dbReference>
<dbReference type="GO" id="GO:0008483">
    <property type="term" value="F:transaminase activity"/>
    <property type="evidence" value="ECO:0007669"/>
    <property type="project" value="UniProtKB-KW"/>
</dbReference>
<dbReference type="Gene3D" id="3.90.1150.10">
    <property type="entry name" value="Aspartate Aminotransferase, domain 1"/>
    <property type="match status" value="1"/>
</dbReference>
<protein>
    <submittedName>
        <fullName evidence="8">Lipopolysaccharide biosynthesis protein</fullName>
    </submittedName>
</protein>
<evidence type="ECO:0000256" key="7">
    <source>
        <dbReference type="PIRSR" id="PIRSR000390-2"/>
    </source>
</evidence>
<dbReference type="InterPro" id="IPR015424">
    <property type="entry name" value="PyrdxlP-dep_Trfase"/>
</dbReference>
<reference evidence="8 9" key="1">
    <citation type="submission" date="2015-06" db="EMBL/GenBank/DDBJ databases">
        <title>Cloning and characterization of the uncialamcin biosynthetic gene cluster.</title>
        <authorList>
            <person name="Yan X."/>
            <person name="Huang T."/>
            <person name="Ge H."/>
            <person name="Shen B."/>
        </authorList>
    </citation>
    <scope>NUCLEOTIDE SEQUENCE [LARGE SCALE GENOMIC DNA]</scope>
    <source>
        <strain evidence="8 9">DCA2648</strain>
    </source>
</reference>
<gene>
    <name evidence="8" type="ORF">AB852_16490</name>
</gene>
<keyword evidence="4 7" id="KW-0663">Pyridoxal phosphate</keyword>
<dbReference type="PIRSF" id="PIRSF000390">
    <property type="entry name" value="PLP_StrS"/>
    <property type="match status" value="1"/>
</dbReference>
<keyword evidence="9" id="KW-1185">Reference proteome</keyword>
<evidence type="ECO:0000313" key="8">
    <source>
        <dbReference type="EMBL" id="OKH94197.1"/>
    </source>
</evidence>
<dbReference type="Pfam" id="PF01041">
    <property type="entry name" value="DegT_DnrJ_EryC1"/>
    <property type="match status" value="1"/>
</dbReference>
<evidence type="ECO:0000256" key="2">
    <source>
        <dbReference type="ARBA" id="ARBA00022576"/>
    </source>
</evidence>
<evidence type="ECO:0000256" key="1">
    <source>
        <dbReference type="ARBA" id="ARBA00001933"/>
    </source>
</evidence>
<feature type="modified residue" description="N6-(pyridoxal phosphate)lysine" evidence="7">
    <location>
        <position position="185"/>
    </location>
</feature>
<comment type="caution">
    <text evidence="8">The sequence shown here is derived from an EMBL/GenBank/DDBJ whole genome shotgun (WGS) entry which is preliminary data.</text>
</comment>
<dbReference type="PANTHER" id="PTHR30244">
    <property type="entry name" value="TRANSAMINASE"/>
    <property type="match status" value="1"/>
</dbReference>
<dbReference type="GO" id="GO:0000271">
    <property type="term" value="P:polysaccharide biosynthetic process"/>
    <property type="evidence" value="ECO:0007669"/>
    <property type="project" value="TreeGrafter"/>
</dbReference>
<evidence type="ECO:0000256" key="6">
    <source>
        <dbReference type="PIRSR" id="PIRSR000390-1"/>
    </source>
</evidence>
<accession>A0A1Q4V8S1</accession>
<dbReference type="InterPro" id="IPR015422">
    <property type="entry name" value="PyrdxlP-dep_Trfase_small"/>
</dbReference>
<proteinExistence type="inferred from homology"/>
<dbReference type="EMBL" id="LFBV01000003">
    <property type="protein sequence ID" value="OKH94197.1"/>
    <property type="molecule type" value="Genomic_DNA"/>
</dbReference>
<evidence type="ECO:0000256" key="5">
    <source>
        <dbReference type="ARBA" id="ARBA00038398"/>
    </source>
</evidence>
<dbReference type="InterPro" id="IPR000653">
    <property type="entry name" value="DegT/StrS_aminotransferase"/>
</dbReference>
<evidence type="ECO:0000256" key="4">
    <source>
        <dbReference type="ARBA" id="ARBA00022898"/>
    </source>
</evidence>
<dbReference type="SUPFAM" id="SSF53383">
    <property type="entry name" value="PLP-dependent transferases"/>
    <property type="match status" value="1"/>
</dbReference>
<name>A0A1Q4V8S1_9ACTN</name>
<keyword evidence="3" id="KW-0808">Transferase</keyword>
<organism evidence="8 9">
    <name type="scientific">Streptomyces uncialis</name>
    <dbReference type="NCBI Taxonomy" id="1048205"/>
    <lineage>
        <taxon>Bacteria</taxon>
        <taxon>Bacillati</taxon>
        <taxon>Actinomycetota</taxon>
        <taxon>Actinomycetes</taxon>
        <taxon>Kitasatosporales</taxon>
        <taxon>Streptomycetaceae</taxon>
        <taxon>Streptomyces</taxon>
    </lineage>
</organism>